<gene>
    <name evidence="1" type="ORF">LAZ67_17001973</name>
</gene>
<proteinExistence type="predicted"/>
<name>A0ABY6LDP1_9ARAC</name>
<evidence type="ECO:0000313" key="1">
    <source>
        <dbReference type="EMBL" id="UYV79293.1"/>
    </source>
</evidence>
<sequence length="118" mass="13327">MASSDMRNRRHVQPLLTWSTNAAHLVSLDQEPLQVYCRHYTLSTDAKHLCRIPEWASPALPTDLSTTPSYQIMKALSGWELHLIHCPSHCPNSLLLLYLHSIISGYQTCIALTTIMTV</sequence>
<dbReference type="EMBL" id="CP092879">
    <property type="protein sequence ID" value="UYV79293.1"/>
    <property type="molecule type" value="Genomic_DNA"/>
</dbReference>
<accession>A0ABY6LDP1</accession>
<evidence type="ECO:0000313" key="2">
    <source>
        <dbReference type="Proteomes" id="UP001235939"/>
    </source>
</evidence>
<dbReference type="Proteomes" id="UP001235939">
    <property type="component" value="Chromosome 17"/>
</dbReference>
<keyword evidence="2" id="KW-1185">Reference proteome</keyword>
<organism evidence="1 2">
    <name type="scientific">Cordylochernes scorpioides</name>
    <dbReference type="NCBI Taxonomy" id="51811"/>
    <lineage>
        <taxon>Eukaryota</taxon>
        <taxon>Metazoa</taxon>
        <taxon>Ecdysozoa</taxon>
        <taxon>Arthropoda</taxon>
        <taxon>Chelicerata</taxon>
        <taxon>Arachnida</taxon>
        <taxon>Pseudoscorpiones</taxon>
        <taxon>Cheliferoidea</taxon>
        <taxon>Chernetidae</taxon>
        <taxon>Cordylochernes</taxon>
    </lineage>
</organism>
<protein>
    <submittedName>
        <fullName evidence="1">Uncharacterized protein</fullName>
    </submittedName>
</protein>
<reference evidence="1 2" key="1">
    <citation type="submission" date="2022-01" db="EMBL/GenBank/DDBJ databases">
        <title>A chromosomal length assembly of Cordylochernes scorpioides.</title>
        <authorList>
            <person name="Zeh D."/>
            <person name="Zeh J."/>
        </authorList>
    </citation>
    <scope>NUCLEOTIDE SEQUENCE [LARGE SCALE GENOMIC DNA]</scope>
    <source>
        <strain evidence="1">IN4F17</strain>
        <tissue evidence="1">Whole Body</tissue>
    </source>
</reference>